<dbReference type="InterPro" id="IPR050400">
    <property type="entry name" value="Bact_Cytoskel_RodZ"/>
</dbReference>
<feature type="compositionally biased region" description="Basic and acidic residues" evidence="1">
    <location>
        <begin position="319"/>
        <end position="332"/>
    </location>
</feature>
<feature type="compositionally biased region" description="Pro residues" evidence="1">
    <location>
        <begin position="305"/>
        <end position="317"/>
    </location>
</feature>
<organism evidence="3 4">
    <name type="scientific">Haematospirillum jordaniae</name>
    <dbReference type="NCBI Taxonomy" id="1549855"/>
    <lineage>
        <taxon>Bacteria</taxon>
        <taxon>Pseudomonadati</taxon>
        <taxon>Pseudomonadota</taxon>
        <taxon>Alphaproteobacteria</taxon>
        <taxon>Rhodospirillales</taxon>
        <taxon>Novispirillaceae</taxon>
        <taxon>Haematospirillum</taxon>
    </lineage>
</organism>
<dbReference type="InterPro" id="IPR010982">
    <property type="entry name" value="Lambda_DNA-bd_dom_sf"/>
</dbReference>
<reference evidence="3 4" key="1">
    <citation type="submission" date="2016-02" db="EMBL/GenBank/DDBJ databases">
        <title>Complete Genome of H5569, the type strain of the newly described species Haematospirillium jordaniae.</title>
        <authorList>
            <person name="Nicholson A.C."/>
            <person name="Humrighouse B.W."/>
            <person name="Loparov V."/>
            <person name="McQuiston J.R."/>
        </authorList>
    </citation>
    <scope>NUCLEOTIDE SEQUENCE [LARGE SCALE GENOMIC DNA]</scope>
    <source>
        <strain evidence="3 4">H5569</strain>
    </source>
</reference>
<dbReference type="RefSeq" id="WP_066135065.1">
    <property type="nucleotide sequence ID" value="NZ_CP014525.1"/>
</dbReference>
<dbReference type="Proteomes" id="UP000076066">
    <property type="component" value="Chromosome"/>
</dbReference>
<dbReference type="InterPro" id="IPR025194">
    <property type="entry name" value="RodZ-like_C"/>
</dbReference>
<dbReference type="PANTHER" id="PTHR34475">
    <property type="match status" value="1"/>
</dbReference>
<dbReference type="Pfam" id="PF13413">
    <property type="entry name" value="HTH_25"/>
    <property type="match status" value="1"/>
</dbReference>
<dbReference type="Pfam" id="PF13464">
    <property type="entry name" value="RodZ_C"/>
    <property type="match status" value="1"/>
</dbReference>
<feature type="compositionally biased region" description="Basic and acidic residues" evidence="1">
    <location>
        <begin position="214"/>
        <end position="240"/>
    </location>
</feature>
<feature type="domain" description="Cytoskeleton protein RodZ-like C-terminal" evidence="2">
    <location>
        <begin position="361"/>
        <end position="428"/>
    </location>
</feature>
<feature type="region of interest" description="Disordered" evidence="1">
    <location>
        <begin position="196"/>
        <end position="281"/>
    </location>
</feature>
<proteinExistence type="predicted"/>
<dbReference type="STRING" id="1549855.AY555_06825"/>
<dbReference type="GeneID" id="53316868"/>
<evidence type="ECO:0000313" key="4">
    <source>
        <dbReference type="Proteomes" id="UP000076066"/>
    </source>
</evidence>
<dbReference type="PANTHER" id="PTHR34475:SF1">
    <property type="entry name" value="CYTOSKELETON PROTEIN RODZ"/>
    <property type="match status" value="1"/>
</dbReference>
<evidence type="ECO:0000259" key="2">
    <source>
        <dbReference type="Pfam" id="PF13464"/>
    </source>
</evidence>
<sequence length="445" mass="46913">MIDVLKSPDAVLSRVGEVGRLLREAREESRQNVSDVSDRLRIRSAFLVAIEEGRYNELPGPTYAVGFVRAYAGFLGLDSAEVVRRFREESAMVPGRSHLEFPGPATDGGMPSRNLLVAAVVMVGLVYGGWRLVDSTDTSLAVLVQEVPDRFMSLINGGAVPVVDTGDEPVLREPEMPGHVDADEGSVRMAPAQDADHTVLPLSSDPVPSGVLDAEERRSAEPELVDAKTGPDHTPGEKTGEPVTGSAADSVDTSDPVGGDAASARAGEPSVPDSSGRADAVVPLPTVDPVVPAAPSVSVEQKAQPVPPMPLSRPTPPSVRRDPQAAPVERRGSAAAPSQTEVSAVPLRVPGNGAATPRRIVLRATQDSWVQVRSPQGLVLSRLMRRGEELEVPNRKNLELMTGNAGGLRVEVDGAVMPLLGKAGEVRRNIPLDPDALRTAENPAG</sequence>
<keyword evidence="4" id="KW-1185">Reference proteome</keyword>
<evidence type="ECO:0000256" key="1">
    <source>
        <dbReference type="SAM" id="MobiDB-lite"/>
    </source>
</evidence>
<accession>A0A143DDX0</accession>
<dbReference type="KEGG" id="hjo:AY555_06825"/>
<name>A0A143DDX0_9PROT</name>
<gene>
    <name evidence="3" type="ORF">AY555_06825</name>
</gene>
<dbReference type="GO" id="GO:0003677">
    <property type="term" value="F:DNA binding"/>
    <property type="evidence" value="ECO:0007669"/>
    <property type="project" value="InterPro"/>
</dbReference>
<dbReference type="EMBL" id="CP014525">
    <property type="protein sequence ID" value="AMW34942.1"/>
    <property type="molecule type" value="Genomic_DNA"/>
</dbReference>
<dbReference type="AlphaFoldDB" id="A0A143DDX0"/>
<dbReference type="OrthoDB" id="9790252at2"/>
<dbReference type="Gene3D" id="1.10.260.40">
    <property type="entry name" value="lambda repressor-like DNA-binding domains"/>
    <property type="match status" value="1"/>
</dbReference>
<evidence type="ECO:0000313" key="3">
    <source>
        <dbReference type="EMBL" id="AMW34942.1"/>
    </source>
</evidence>
<protein>
    <recommendedName>
        <fullName evidence="2">Cytoskeleton protein RodZ-like C-terminal domain-containing protein</fullName>
    </recommendedName>
</protein>
<feature type="region of interest" description="Disordered" evidence="1">
    <location>
        <begin position="296"/>
        <end position="343"/>
    </location>
</feature>